<gene>
    <name evidence="7" type="ORF">QEZ52_04770</name>
</gene>
<keyword evidence="1" id="KW-0678">Repressor</keyword>
<keyword evidence="3 5" id="KW-0238">DNA-binding</keyword>
<reference evidence="7 8" key="1">
    <citation type="submission" date="2023-04" db="EMBL/GenBank/DDBJ databases">
        <title>Complete genome sequence of Alisedimentitalea scapharcae.</title>
        <authorList>
            <person name="Rong J.-C."/>
            <person name="Yi M.-L."/>
            <person name="Zhao Q."/>
        </authorList>
    </citation>
    <scope>NUCLEOTIDE SEQUENCE [LARGE SCALE GENOMIC DNA]</scope>
    <source>
        <strain evidence="7 8">KCTC 42119</strain>
    </source>
</reference>
<feature type="domain" description="HTH tetR-type" evidence="6">
    <location>
        <begin position="36"/>
        <end position="96"/>
    </location>
</feature>
<dbReference type="Gene3D" id="1.10.357.10">
    <property type="entry name" value="Tetracycline Repressor, domain 2"/>
    <property type="match status" value="1"/>
</dbReference>
<protein>
    <submittedName>
        <fullName evidence="7">TetR/AcrR family transcriptional regulator</fullName>
    </submittedName>
</protein>
<organism evidence="7 8">
    <name type="scientific">Aliisedimentitalea scapharcae</name>
    <dbReference type="NCBI Taxonomy" id="1524259"/>
    <lineage>
        <taxon>Bacteria</taxon>
        <taxon>Pseudomonadati</taxon>
        <taxon>Pseudomonadota</taxon>
        <taxon>Alphaproteobacteria</taxon>
        <taxon>Rhodobacterales</taxon>
        <taxon>Roseobacteraceae</taxon>
        <taxon>Aliisedimentitalea</taxon>
    </lineage>
</organism>
<dbReference type="InterPro" id="IPR001647">
    <property type="entry name" value="HTH_TetR"/>
</dbReference>
<dbReference type="SUPFAM" id="SSF46689">
    <property type="entry name" value="Homeodomain-like"/>
    <property type="match status" value="1"/>
</dbReference>
<dbReference type="PROSITE" id="PS01081">
    <property type="entry name" value="HTH_TETR_1"/>
    <property type="match status" value="1"/>
</dbReference>
<dbReference type="Pfam" id="PF17932">
    <property type="entry name" value="TetR_C_24"/>
    <property type="match status" value="1"/>
</dbReference>
<dbReference type="PANTHER" id="PTHR30055">
    <property type="entry name" value="HTH-TYPE TRANSCRIPTIONAL REGULATOR RUTR"/>
    <property type="match status" value="1"/>
</dbReference>
<evidence type="ECO:0000256" key="2">
    <source>
        <dbReference type="ARBA" id="ARBA00023015"/>
    </source>
</evidence>
<dbReference type="InterPro" id="IPR050109">
    <property type="entry name" value="HTH-type_TetR-like_transc_reg"/>
</dbReference>
<dbReference type="PRINTS" id="PR00455">
    <property type="entry name" value="HTHTETR"/>
</dbReference>
<dbReference type="InterPro" id="IPR009057">
    <property type="entry name" value="Homeodomain-like_sf"/>
</dbReference>
<evidence type="ECO:0000259" key="6">
    <source>
        <dbReference type="PROSITE" id="PS50977"/>
    </source>
</evidence>
<dbReference type="InterPro" id="IPR023772">
    <property type="entry name" value="DNA-bd_HTH_TetR-type_CS"/>
</dbReference>
<dbReference type="InterPro" id="IPR041490">
    <property type="entry name" value="KstR2_TetR_C"/>
</dbReference>
<sequence length="229" mass="25676">MSVITARHIGFAGIEEGSLGNKTWADPGASRAEKRDAKRRAVLMAGARLFNDQGYEQTSLEDIAKALSITKRTIYYYVQSKEEILFGCQQLGLEFLGETLERCYDKRLPVLDRIRLLISRYCAWVCTDLGACAPLVREVSLSSDRRRELRAGRARLDHLLRDMIREGMETGEIRECDPRLMASAIFGALNWIPYWNRSDAPSAPDQIAEAYVMMITSGLVPGADCAQGH</sequence>
<dbReference type="InterPro" id="IPR036271">
    <property type="entry name" value="Tet_transcr_reg_TetR-rel_C_sf"/>
</dbReference>
<evidence type="ECO:0000313" key="7">
    <source>
        <dbReference type="EMBL" id="WZK89865.1"/>
    </source>
</evidence>
<dbReference type="PROSITE" id="PS50977">
    <property type="entry name" value="HTH_TETR_2"/>
    <property type="match status" value="1"/>
</dbReference>
<evidence type="ECO:0000313" key="8">
    <source>
        <dbReference type="Proteomes" id="UP001623232"/>
    </source>
</evidence>
<feature type="DNA-binding region" description="H-T-H motif" evidence="5">
    <location>
        <begin position="59"/>
        <end position="78"/>
    </location>
</feature>
<accession>A0ABZ2XYI3</accession>
<dbReference type="SUPFAM" id="SSF48498">
    <property type="entry name" value="Tetracyclin repressor-like, C-terminal domain"/>
    <property type="match status" value="1"/>
</dbReference>
<evidence type="ECO:0000256" key="4">
    <source>
        <dbReference type="ARBA" id="ARBA00023163"/>
    </source>
</evidence>
<keyword evidence="2" id="KW-0805">Transcription regulation</keyword>
<keyword evidence="4" id="KW-0804">Transcription</keyword>
<dbReference type="RefSeq" id="WP_406648328.1">
    <property type="nucleotide sequence ID" value="NZ_CP123584.1"/>
</dbReference>
<dbReference type="PANTHER" id="PTHR30055:SF175">
    <property type="entry name" value="HTH-TYPE TRANSCRIPTIONAL REPRESSOR KSTR2"/>
    <property type="match status" value="1"/>
</dbReference>
<dbReference type="Pfam" id="PF00440">
    <property type="entry name" value="TetR_N"/>
    <property type="match status" value="1"/>
</dbReference>
<name>A0ABZ2XYI3_9RHOB</name>
<evidence type="ECO:0000256" key="1">
    <source>
        <dbReference type="ARBA" id="ARBA00022491"/>
    </source>
</evidence>
<evidence type="ECO:0000256" key="3">
    <source>
        <dbReference type="ARBA" id="ARBA00023125"/>
    </source>
</evidence>
<proteinExistence type="predicted"/>
<keyword evidence="8" id="KW-1185">Reference proteome</keyword>
<evidence type="ECO:0000256" key="5">
    <source>
        <dbReference type="PROSITE-ProRule" id="PRU00335"/>
    </source>
</evidence>
<dbReference type="EMBL" id="CP123584">
    <property type="protein sequence ID" value="WZK89865.1"/>
    <property type="molecule type" value="Genomic_DNA"/>
</dbReference>
<dbReference type="Proteomes" id="UP001623232">
    <property type="component" value="Chromosome"/>
</dbReference>
<dbReference type="Gene3D" id="1.10.10.60">
    <property type="entry name" value="Homeodomain-like"/>
    <property type="match status" value="1"/>
</dbReference>